<dbReference type="Pfam" id="PF00028">
    <property type="entry name" value="Cadherin"/>
    <property type="match status" value="5"/>
</dbReference>
<proteinExistence type="predicted"/>
<keyword evidence="11" id="KW-0325">Glycoprotein</keyword>
<dbReference type="SMART" id="SM00112">
    <property type="entry name" value="CA"/>
    <property type="match status" value="6"/>
</dbReference>
<organism evidence="17 18">
    <name type="scientific">Denticeps clupeoides</name>
    <name type="common">denticle herring</name>
    <dbReference type="NCBI Taxonomy" id="299321"/>
    <lineage>
        <taxon>Eukaryota</taxon>
        <taxon>Metazoa</taxon>
        <taxon>Chordata</taxon>
        <taxon>Craniata</taxon>
        <taxon>Vertebrata</taxon>
        <taxon>Euteleostomi</taxon>
        <taxon>Actinopterygii</taxon>
        <taxon>Neopterygii</taxon>
        <taxon>Teleostei</taxon>
        <taxon>Clupei</taxon>
        <taxon>Clupeiformes</taxon>
        <taxon>Denticipitoidei</taxon>
        <taxon>Denticipitidae</taxon>
        <taxon>Denticeps</taxon>
    </lineage>
</organism>
<evidence type="ECO:0000256" key="7">
    <source>
        <dbReference type="ARBA" id="ARBA00022837"/>
    </source>
</evidence>
<dbReference type="PANTHER" id="PTHR24028:SF32">
    <property type="entry name" value="CADHERIN-RELATED NEURONAL RECEPTOR VARIABLE 10-RELATED"/>
    <property type="match status" value="1"/>
</dbReference>
<evidence type="ECO:0000256" key="10">
    <source>
        <dbReference type="ARBA" id="ARBA00023136"/>
    </source>
</evidence>
<feature type="domain" description="Cadherin" evidence="16">
    <location>
        <begin position="581"/>
        <end position="684"/>
    </location>
</feature>
<dbReference type="Pfam" id="PF15974">
    <property type="entry name" value="Cadherin_tail"/>
    <property type="match status" value="1"/>
</dbReference>
<dbReference type="FunFam" id="2.60.40.60:FF:000001">
    <property type="entry name" value="Protocadherin alpha 2"/>
    <property type="match status" value="1"/>
</dbReference>
<keyword evidence="8" id="KW-0130">Cell adhesion</keyword>
<reference evidence="17" key="2">
    <citation type="submission" date="2025-08" db="UniProtKB">
        <authorList>
            <consortium name="Ensembl"/>
        </authorList>
    </citation>
    <scope>IDENTIFICATION</scope>
</reference>
<feature type="domain" description="Cadherin" evidence="16">
    <location>
        <begin position="456"/>
        <end position="566"/>
    </location>
</feature>
<dbReference type="SUPFAM" id="SSF49313">
    <property type="entry name" value="Cadherin-like"/>
    <property type="match status" value="6"/>
</dbReference>
<dbReference type="Pfam" id="PF16492">
    <property type="entry name" value="Cadherin_C_2"/>
    <property type="match status" value="1"/>
</dbReference>
<keyword evidence="3" id="KW-1003">Cell membrane</keyword>
<dbReference type="PRINTS" id="PR00205">
    <property type="entry name" value="CADHERIN"/>
</dbReference>
<keyword evidence="10 14" id="KW-0472">Membrane</keyword>
<evidence type="ECO:0000313" key="17">
    <source>
        <dbReference type="Ensembl" id="ENSDCDP00010018827.1"/>
    </source>
</evidence>
<dbReference type="InterPro" id="IPR050174">
    <property type="entry name" value="Protocadherin/Cadherin-CA"/>
</dbReference>
<comment type="subcellular location">
    <subcellularLocation>
        <location evidence="2">Cell membrane</location>
        <topology evidence="2">Single-pass type I membrane protein</topology>
    </subcellularLocation>
</comment>
<name>A0AAY4BDK4_9TELE</name>
<dbReference type="PANTHER" id="PTHR24028">
    <property type="entry name" value="CADHERIN-87A"/>
    <property type="match status" value="1"/>
</dbReference>
<feature type="domain" description="Cadherin" evidence="16">
    <location>
        <begin position="351"/>
        <end position="455"/>
    </location>
</feature>
<keyword evidence="5 15" id="KW-0732">Signal</keyword>
<sequence>MKMALSGVTGPCRFWMLLLLLELRDVSSGHVVYSVSEEARRGTVVGNVAKDLNIGVKDLESRSFQIVSGTSKKYFAVNLQTGALFVDERIDREEICGSSSKCAVKLEALVQHPHSLYRMQINILDINDNSPKFPINILMLNITEIASPGERFPLPQAKDIDVGVHSLKSYMLSSSDDFTLDVQKEGDQIVSVDLVLQKHLDREKQAVKELQLTAVDGGKPSRSGTLNIIIHVLDVNDNNPVFSKTLYKIQVNENVSVGTKVLTVSALDVDEGVNSHVSYSLIVHGDATDNQLFSITPETGDIVVMGEIDYEENPAIELRVRAQDKGSPPRSTQSKVLVEVVDVNDNAPGVTVTPLLHMVREDSKAGTAVALVTVSDKDGGKNGEVRCSLRDSSPFKLEPSYENYYSLMVSGPLDREKESHYNITILAVDEGTPALSAASVFTLSISDVNDNAPRFPEQQITVYLKENSPVGSRVARTVAHDPDLKENAQLSYSLLDTSSSNNPPVSAIMTIDSVSGEIYSAQTFNYEEVKQLSFVVQATDSGVPPLSSNVTVNVFILDENDNSPVVLPPYSEHGSVNAENIPYSAEAGYFVAKIRAVDGDSGYNALLSYHISEPKSTNLFRIGSSTGEVRTKRRMSDNDLRSHPLVIVVCDHGEPPLSATVSIDVVVSEMIDDAETTFRQAPVQEKNFSDLNLYLLVAIIAVSLLFLLSLISLLAVKCYKAAGSFSKYSTPVITSHPDGTWSYSKSTQQYDVCFSSDTLKSDVVVLPPSFPPFEPELVSLDGTNTFNQTQTLPNTSKPKAPNADWRYSASLRAGVQSSVHMEESSVMQGAQGMLVQNWPTVSSAADGEGGELSPPSWRRNQQQQLALPLRASTRLRPPSGPEARGDSPRSLHYPRFPCHHFHSPRARHW</sequence>
<evidence type="ECO:0000256" key="14">
    <source>
        <dbReference type="SAM" id="Phobius"/>
    </source>
</evidence>
<dbReference type="GO" id="GO:0005886">
    <property type="term" value="C:plasma membrane"/>
    <property type="evidence" value="ECO:0007669"/>
    <property type="project" value="UniProtKB-SubCell"/>
</dbReference>
<comment type="function">
    <text evidence="1">Potential calcium-dependent cell-adhesion protein. May be involved in the establishment and maintenance of specific neuronal connections in the brain.</text>
</comment>
<protein>
    <recommendedName>
        <fullName evidence="16">Cadherin domain-containing protein</fullName>
    </recommendedName>
</protein>
<dbReference type="FunFam" id="2.60.40.60:FF:000002">
    <property type="entry name" value="Protocadherin alpha 2"/>
    <property type="match status" value="1"/>
</dbReference>
<feature type="domain" description="Cadherin" evidence="16">
    <location>
        <begin position="243"/>
        <end position="350"/>
    </location>
</feature>
<evidence type="ECO:0000256" key="13">
    <source>
        <dbReference type="SAM" id="MobiDB-lite"/>
    </source>
</evidence>
<dbReference type="CDD" id="cd11304">
    <property type="entry name" value="Cadherin_repeat"/>
    <property type="match status" value="6"/>
</dbReference>
<dbReference type="InterPro" id="IPR020894">
    <property type="entry name" value="Cadherin_CS"/>
</dbReference>
<evidence type="ECO:0000256" key="2">
    <source>
        <dbReference type="ARBA" id="ARBA00004251"/>
    </source>
</evidence>
<dbReference type="GO" id="GO:0007156">
    <property type="term" value="P:homophilic cell adhesion via plasma membrane adhesion molecules"/>
    <property type="evidence" value="ECO:0007669"/>
    <property type="project" value="InterPro"/>
</dbReference>
<feature type="domain" description="Cadherin" evidence="16">
    <location>
        <begin position="34"/>
        <end position="133"/>
    </location>
</feature>
<dbReference type="InterPro" id="IPR031904">
    <property type="entry name" value="Cadherin_CBD"/>
</dbReference>
<feature type="signal peptide" evidence="15">
    <location>
        <begin position="1"/>
        <end position="28"/>
    </location>
</feature>
<reference evidence="17 18" key="1">
    <citation type="submission" date="2020-06" db="EMBL/GenBank/DDBJ databases">
        <authorList>
            <consortium name="Wellcome Sanger Institute Data Sharing"/>
        </authorList>
    </citation>
    <scope>NUCLEOTIDE SEQUENCE [LARGE SCALE GENOMIC DNA]</scope>
</reference>
<keyword evidence="7 12" id="KW-0106">Calcium</keyword>
<dbReference type="GO" id="GO:0005509">
    <property type="term" value="F:calcium ion binding"/>
    <property type="evidence" value="ECO:0007669"/>
    <property type="project" value="UniProtKB-UniRule"/>
</dbReference>
<evidence type="ECO:0000256" key="8">
    <source>
        <dbReference type="ARBA" id="ARBA00022889"/>
    </source>
</evidence>
<dbReference type="InterPro" id="IPR002126">
    <property type="entry name" value="Cadherin-like_dom"/>
</dbReference>
<keyword evidence="6" id="KW-0677">Repeat</keyword>
<feature type="region of interest" description="Disordered" evidence="13">
    <location>
        <begin position="841"/>
        <end position="897"/>
    </location>
</feature>
<gene>
    <name evidence="17" type="primary">PCDHAC2</name>
</gene>
<evidence type="ECO:0000256" key="1">
    <source>
        <dbReference type="ARBA" id="ARBA00003436"/>
    </source>
</evidence>
<evidence type="ECO:0000256" key="5">
    <source>
        <dbReference type="ARBA" id="ARBA00022729"/>
    </source>
</evidence>
<evidence type="ECO:0000256" key="4">
    <source>
        <dbReference type="ARBA" id="ARBA00022692"/>
    </source>
</evidence>
<dbReference type="Proteomes" id="UP000694580">
    <property type="component" value="Chromosome 6"/>
</dbReference>
<evidence type="ECO:0000259" key="16">
    <source>
        <dbReference type="PROSITE" id="PS50268"/>
    </source>
</evidence>
<dbReference type="AlphaFoldDB" id="A0AAY4BDK4"/>
<dbReference type="Pfam" id="PF08266">
    <property type="entry name" value="Cadherin_2"/>
    <property type="match status" value="1"/>
</dbReference>
<dbReference type="GeneTree" id="ENSGT00940000160554"/>
<dbReference type="PROSITE" id="PS50268">
    <property type="entry name" value="CADHERIN_2"/>
    <property type="match status" value="6"/>
</dbReference>
<dbReference type="FunFam" id="2.60.40.60:FF:000007">
    <property type="entry name" value="Protocadherin alpha 2"/>
    <property type="match status" value="1"/>
</dbReference>
<evidence type="ECO:0000256" key="3">
    <source>
        <dbReference type="ARBA" id="ARBA00022475"/>
    </source>
</evidence>
<keyword evidence="18" id="KW-1185">Reference proteome</keyword>
<dbReference type="Ensembl" id="ENSDCDT00010019916.1">
    <property type="protein sequence ID" value="ENSDCDP00010018827.1"/>
    <property type="gene ID" value="ENSDCDG00010008538.1"/>
</dbReference>
<evidence type="ECO:0000256" key="11">
    <source>
        <dbReference type="ARBA" id="ARBA00023180"/>
    </source>
</evidence>
<evidence type="ECO:0000256" key="9">
    <source>
        <dbReference type="ARBA" id="ARBA00022989"/>
    </source>
</evidence>
<evidence type="ECO:0000256" key="15">
    <source>
        <dbReference type="SAM" id="SignalP"/>
    </source>
</evidence>
<evidence type="ECO:0000313" key="18">
    <source>
        <dbReference type="Proteomes" id="UP000694580"/>
    </source>
</evidence>
<dbReference type="FunFam" id="2.60.40.60:FF:000006">
    <property type="entry name" value="Protocadherin alpha 2"/>
    <property type="match status" value="1"/>
</dbReference>
<feature type="chain" id="PRO_5044234876" description="Cadherin domain-containing protein" evidence="15">
    <location>
        <begin position="29"/>
        <end position="909"/>
    </location>
</feature>
<accession>A0AAY4BDK4</accession>
<dbReference type="InterPro" id="IPR015919">
    <property type="entry name" value="Cadherin-like_sf"/>
</dbReference>
<dbReference type="InterPro" id="IPR013164">
    <property type="entry name" value="Cadherin_N"/>
</dbReference>
<keyword evidence="9 14" id="KW-1133">Transmembrane helix</keyword>
<reference evidence="17" key="3">
    <citation type="submission" date="2025-09" db="UniProtKB">
        <authorList>
            <consortium name="Ensembl"/>
        </authorList>
    </citation>
    <scope>IDENTIFICATION</scope>
</reference>
<dbReference type="FunFam" id="2.60.40.60:FF:000004">
    <property type="entry name" value="Protocadherin 1 gamma 2"/>
    <property type="match status" value="1"/>
</dbReference>
<feature type="domain" description="Cadherin" evidence="16">
    <location>
        <begin position="134"/>
        <end position="242"/>
    </location>
</feature>
<dbReference type="Gene3D" id="2.60.40.60">
    <property type="entry name" value="Cadherins"/>
    <property type="match status" value="6"/>
</dbReference>
<dbReference type="InterPro" id="IPR032455">
    <property type="entry name" value="Cadherin_C"/>
</dbReference>
<evidence type="ECO:0000256" key="6">
    <source>
        <dbReference type="ARBA" id="ARBA00022737"/>
    </source>
</evidence>
<dbReference type="PROSITE" id="PS00232">
    <property type="entry name" value="CADHERIN_1"/>
    <property type="match status" value="4"/>
</dbReference>
<evidence type="ECO:0000256" key="12">
    <source>
        <dbReference type="PROSITE-ProRule" id="PRU00043"/>
    </source>
</evidence>
<keyword evidence="4 14" id="KW-0812">Transmembrane</keyword>
<dbReference type="GO" id="GO:0009653">
    <property type="term" value="P:anatomical structure morphogenesis"/>
    <property type="evidence" value="ECO:0007669"/>
    <property type="project" value="UniProtKB-ARBA"/>
</dbReference>
<dbReference type="FunFam" id="2.60.40.60:FF:000129">
    <property type="entry name" value="protocadherin alpha-C2 isoform X1"/>
    <property type="match status" value="1"/>
</dbReference>
<feature type="transmembrane region" description="Helical" evidence="14">
    <location>
        <begin position="693"/>
        <end position="716"/>
    </location>
</feature>